<organism evidence="1 2">
    <name type="scientific">Balneatrix alpica</name>
    <dbReference type="NCBI Taxonomy" id="75684"/>
    <lineage>
        <taxon>Bacteria</taxon>
        <taxon>Pseudomonadati</taxon>
        <taxon>Pseudomonadota</taxon>
        <taxon>Gammaproteobacteria</taxon>
        <taxon>Oceanospirillales</taxon>
        <taxon>Balneatrichaceae</taxon>
        <taxon>Balneatrix</taxon>
    </lineage>
</organism>
<name>A0ABV5ZDK9_9GAMM</name>
<dbReference type="Pfam" id="PF06073">
    <property type="entry name" value="DUF934"/>
    <property type="match status" value="1"/>
</dbReference>
<keyword evidence="2" id="KW-1185">Reference proteome</keyword>
<dbReference type="InterPro" id="IPR008318">
    <property type="entry name" value="UCP030820"/>
</dbReference>
<evidence type="ECO:0000313" key="1">
    <source>
        <dbReference type="EMBL" id="MFB9887336.1"/>
    </source>
</evidence>
<protein>
    <submittedName>
        <fullName evidence="1">DUF934 domain-containing protein</fullName>
    </submittedName>
</protein>
<dbReference type="PIRSF" id="PIRSF030820">
    <property type="entry name" value="UCP030820"/>
    <property type="match status" value="1"/>
</dbReference>
<dbReference type="RefSeq" id="WP_027314093.1">
    <property type="nucleotide sequence ID" value="NZ_JBHLZN010000004.1"/>
</dbReference>
<dbReference type="EMBL" id="JBHLZN010000004">
    <property type="protein sequence ID" value="MFB9887336.1"/>
    <property type="molecule type" value="Genomic_DNA"/>
</dbReference>
<reference evidence="1 2" key="1">
    <citation type="submission" date="2024-09" db="EMBL/GenBank/DDBJ databases">
        <authorList>
            <person name="Sun Q."/>
            <person name="Mori K."/>
        </authorList>
    </citation>
    <scope>NUCLEOTIDE SEQUENCE [LARGE SCALE GENOMIC DNA]</scope>
    <source>
        <strain evidence="1 2">ATCC 51285</strain>
    </source>
</reference>
<comment type="caution">
    <text evidence="1">The sequence shown here is derived from an EMBL/GenBank/DDBJ whole genome shotgun (WGS) entry which is preliminary data.</text>
</comment>
<accession>A0ABV5ZDK9</accession>
<evidence type="ECO:0000313" key="2">
    <source>
        <dbReference type="Proteomes" id="UP001589628"/>
    </source>
</evidence>
<sequence length="160" mass="17995">MPVIIDQQLIDQDSWQLHLEEGPLPSGDVIIPLKRFLAEQDSLAAHDGKVAPLVEPDDNSESLAPYVGQLELIGIHFPVFTDGRGFSHARILRRLGFSGQLRALGDIGRDRLQYMSHCGINAFVMAEERFKPEYLAALNEVSVTYQATANEPRPLFKRWQ</sequence>
<gene>
    <name evidence="1" type="ORF">ACFFLH_13025</name>
</gene>
<proteinExistence type="predicted"/>
<dbReference type="Proteomes" id="UP001589628">
    <property type="component" value="Unassembled WGS sequence"/>
</dbReference>